<dbReference type="Gene3D" id="1.10.150.50">
    <property type="entry name" value="Transcription Factor, Ets-1"/>
    <property type="match status" value="3"/>
</dbReference>
<accession>A0A267EW37</accession>
<feature type="compositionally biased region" description="Low complexity" evidence="5">
    <location>
        <begin position="779"/>
        <end position="793"/>
    </location>
</feature>
<dbReference type="STRING" id="282301.A0A267EW37"/>
<dbReference type="GO" id="GO:0005737">
    <property type="term" value="C:cytoplasm"/>
    <property type="evidence" value="ECO:0007669"/>
    <property type="project" value="UniProtKB-ARBA"/>
</dbReference>
<feature type="compositionally biased region" description="Gly residues" evidence="5">
    <location>
        <begin position="512"/>
        <end position="528"/>
    </location>
</feature>
<dbReference type="SMART" id="SM00454">
    <property type="entry name" value="SAM"/>
    <property type="match status" value="3"/>
</dbReference>
<feature type="region of interest" description="Disordered" evidence="5">
    <location>
        <begin position="502"/>
        <end position="530"/>
    </location>
</feature>
<feature type="compositionally biased region" description="Low complexity" evidence="5">
    <location>
        <begin position="858"/>
        <end position="875"/>
    </location>
</feature>
<evidence type="ECO:0000313" key="7">
    <source>
        <dbReference type="EMBL" id="PAA65740.1"/>
    </source>
</evidence>
<evidence type="ECO:0000256" key="1">
    <source>
        <dbReference type="ARBA" id="ARBA00007026"/>
    </source>
</evidence>
<keyword evidence="8" id="KW-1185">Reference proteome</keyword>
<feature type="compositionally biased region" description="Low complexity" evidence="5">
    <location>
        <begin position="361"/>
        <end position="378"/>
    </location>
</feature>
<feature type="domain" description="SAM" evidence="6">
    <location>
        <begin position="1088"/>
        <end position="1144"/>
    </location>
</feature>
<feature type="coiled-coil region" evidence="4">
    <location>
        <begin position="265"/>
        <end position="355"/>
    </location>
</feature>
<dbReference type="InterPro" id="IPR029515">
    <property type="entry name" value="Liprin"/>
</dbReference>
<evidence type="ECO:0000256" key="2">
    <source>
        <dbReference type="ARBA" id="ARBA00022737"/>
    </source>
</evidence>
<feature type="compositionally biased region" description="Low complexity" evidence="5">
    <location>
        <begin position="562"/>
        <end position="586"/>
    </location>
</feature>
<feature type="coiled-coil region" evidence="4">
    <location>
        <begin position="596"/>
        <end position="637"/>
    </location>
</feature>
<feature type="compositionally biased region" description="Basic residues" evidence="5">
    <location>
        <begin position="879"/>
        <end position="890"/>
    </location>
</feature>
<feature type="domain" description="SAM" evidence="6">
    <location>
        <begin position="1168"/>
        <end position="1237"/>
    </location>
</feature>
<evidence type="ECO:0000259" key="6">
    <source>
        <dbReference type="PROSITE" id="PS50105"/>
    </source>
</evidence>
<feature type="compositionally biased region" description="Low complexity" evidence="5">
    <location>
        <begin position="891"/>
        <end position="914"/>
    </location>
</feature>
<dbReference type="EMBL" id="NIVC01001622">
    <property type="protein sequence ID" value="PAA65740.1"/>
    <property type="molecule type" value="Genomic_DNA"/>
</dbReference>
<feature type="region of interest" description="Disordered" evidence="5">
    <location>
        <begin position="948"/>
        <end position="968"/>
    </location>
</feature>
<dbReference type="CDD" id="cd09562">
    <property type="entry name" value="SAM_liprin-alpha1_2_3_4_repeat1"/>
    <property type="match status" value="1"/>
</dbReference>
<dbReference type="InterPro" id="IPR057892">
    <property type="entry name" value="LIP-1_CC2"/>
</dbReference>
<dbReference type="PROSITE" id="PS50105">
    <property type="entry name" value="SAM_DOMAIN"/>
    <property type="match status" value="3"/>
</dbReference>
<keyword evidence="3 4" id="KW-0175">Coiled coil</keyword>
<evidence type="ECO:0000256" key="4">
    <source>
        <dbReference type="SAM" id="Coils"/>
    </source>
</evidence>
<organism evidence="7 8">
    <name type="scientific">Macrostomum lignano</name>
    <dbReference type="NCBI Taxonomy" id="282301"/>
    <lineage>
        <taxon>Eukaryota</taxon>
        <taxon>Metazoa</taxon>
        <taxon>Spiralia</taxon>
        <taxon>Lophotrochozoa</taxon>
        <taxon>Platyhelminthes</taxon>
        <taxon>Rhabditophora</taxon>
        <taxon>Macrostomorpha</taxon>
        <taxon>Macrostomida</taxon>
        <taxon>Macrostomidae</taxon>
        <taxon>Macrostomum</taxon>
    </lineage>
</organism>
<dbReference type="Proteomes" id="UP000215902">
    <property type="component" value="Unassembled WGS sequence"/>
</dbReference>
<feature type="region of interest" description="Disordered" evidence="5">
    <location>
        <begin position="732"/>
        <end position="760"/>
    </location>
</feature>
<feature type="domain" description="SAM" evidence="6">
    <location>
        <begin position="990"/>
        <end position="1056"/>
    </location>
</feature>
<evidence type="ECO:0000313" key="8">
    <source>
        <dbReference type="Proteomes" id="UP000215902"/>
    </source>
</evidence>
<feature type="region of interest" description="Disordered" evidence="5">
    <location>
        <begin position="1"/>
        <end position="27"/>
    </location>
</feature>
<dbReference type="InterPro" id="IPR037621">
    <property type="entry name" value="LIP-1_SAM_2"/>
</dbReference>
<evidence type="ECO:0000256" key="5">
    <source>
        <dbReference type="SAM" id="MobiDB-lite"/>
    </source>
</evidence>
<dbReference type="PANTHER" id="PTHR12587:SF20">
    <property type="entry name" value="LIPRIN-ALPHA, ISOFORM E"/>
    <property type="match status" value="1"/>
</dbReference>
<feature type="compositionally biased region" description="Low complexity" evidence="5">
    <location>
        <begin position="739"/>
        <end position="748"/>
    </location>
</feature>
<comment type="caution">
    <text evidence="7">The sequence shown here is derived from an EMBL/GenBank/DDBJ whole genome shotgun (WGS) entry which is preliminary data.</text>
</comment>
<dbReference type="InterPro" id="IPR013761">
    <property type="entry name" value="SAM/pointed_sf"/>
</dbReference>
<feature type="coiled-coil region" evidence="4">
    <location>
        <begin position="35"/>
        <end position="126"/>
    </location>
</feature>
<feature type="region of interest" description="Disordered" evidence="5">
    <location>
        <begin position="773"/>
        <end position="812"/>
    </location>
</feature>
<dbReference type="InterPro" id="IPR037620">
    <property type="entry name" value="LIP-1_SAM_1"/>
</dbReference>
<protein>
    <recommendedName>
        <fullName evidence="6">SAM domain-containing protein</fullName>
    </recommendedName>
</protein>
<feature type="compositionally biased region" description="Low complexity" evidence="5">
    <location>
        <begin position="828"/>
        <end position="846"/>
    </location>
</feature>
<keyword evidence="2" id="KW-0677">Repeat</keyword>
<reference evidence="7 8" key="1">
    <citation type="submission" date="2017-06" db="EMBL/GenBank/DDBJ databases">
        <title>A platform for efficient transgenesis in Macrostomum lignano, a flatworm model organism for stem cell research.</title>
        <authorList>
            <person name="Berezikov E."/>
        </authorList>
    </citation>
    <scope>NUCLEOTIDE SEQUENCE [LARGE SCALE GENOMIC DNA]</scope>
    <source>
        <strain evidence="7">DV1</strain>
        <tissue evidence="7">Whole organism</tissue>
    </source>
</reference>
<dbReference type="Pfam" id="PF00536">
    <property type="entry name" value="SAM_1"/>
    <property type="match status" value="2"/>
</dbReference>
<dbReference type="Pfam" id="PF07647">
    <property type="entry name" value="SAM_2"/>
    <property type="match status" value="1"/>
</dbReference>
<dbReference type="Pfam" id="PF25526">
    <property type="entry name" value="LIP-1"/>
    <property type="match status" value="1"/>
</dbReference>
<feature type="compositionally biased region" description="Basic residues" evidence="5">
    <location>
        <begin position="847"/>
        <end position="857"/>
    </location>
</feature>
<gene>
    <name evidence="7" type="ORF">BOX15_Mlig016711g1</name>
</gene>
<comment type="similarity">
    <text evidence="1">Belongs to the liprin family. Liprin-alpha subfamily.</text>
</comment>
<feature type="region of interest" description="Disordered" evidence="5">
    <location>
        <begin position="360"/>
        <end position="392"/>
    </location>
</feature>
<feature type="coiled-coil region" evidence="4">
    <location>
        <begin position="447"/>
        <end position="495"/>
    </location>
</feature>
<name>A0A267EW37_9PLAT</name>
<dbReference type="SUPFAM" id="SSF47769">
    <property type="entry name" value="SAM/Pointed domain"/>
    <property type="match status" value="2"/>
</dbReference>
<feature type="region of interest" description="Disordered" evidence="5">
    <location>
        <begin position="828"/>
        <end position="929"/>
    </location>
</feature>
<feature type="region of interest" description="Disordered" evidence="5">
    <location>
        <begin position="562"/>
        <end position="592"/>
    </location>
</feature>
<evidence type="ECO:0000256" key="3">
    <source>
        <dbReference type="ARBA" id="ARBA00023054"/>
    </source>
</evidence>
<dbReference type="InterPro" id="IPR001660">
    <property type="entry name" value="SAM"/>
</dbReference>
<dbReference type="GO" id="GO:0050808">
    <property type="term" value="P:synapse organization"/>
    <property type="evidence" value="ECO:0007669"/>
    <property type="project" value="TreeGrafter"/>
</dbReference>
<dbReference type="PANTHER" id="PTHR12587">
    <property type="entry name" value="LAR INTERACTING PROTEIN LIP -RELATED PROTEIN"/>
    <property type="match status" value="1"/>
</dbReference>
<feature type="region of interest" description="Disordered" evidence="5">
    <location>
        <begin position="1246"/>
        <end position="1289"/>
    </location>
</feature>
<proteinExistence type="inferred from homology"/>
<sequence>MMCDVMPTISEDGSSQGDRESQLSEDGANNVEQLMINMLDERDKLMESLREAQEQLGLAQQKMDELERDRELLNKQLSSAMPQDVAVLSRELNLVREQLREREDEVSDLKAERNNTRLLLEHLESLVARHERSLRMTVVKRQAASPAGVSSEVEVLKALKSLFEHHKALDEKIKEKLRQALDRSGQLEEELSSANQELFSLREQVARLTRASESAGAAGAGASSDAVPAVSNGNAEADLDAAKIVDYQDRLDKSSAELLLSRRQNSELSGRVRELEEALHRAQAESSRSGEVIERLQRDLKEAEAQREDQEERIATLEQRYLSAQRETTSAHERNDRLEEQLAMQANSLRLAEEKLRQLTASDSQNQQQQQQGSGSADASDKALAGSETGQADPAELLAELEEIRNELSRSQQREKLHEEHNSRLSATVDKLLMESNERLQLHLHEKMSALEERNQLSAELDRIRRALEDSQFERDDLTLELERLRQQQQQQLLQEGQACLRPARGRSSGVDGNGGGCGTPGSGGASAGRGEMSIEAKVRTLGEGDFERLAQQHVLQNVQQAFDSSAASSSDAPDYPSAFSDSADPQQTADAHSLAAMIQEQLDAINNEIRLIQEEKESTEQRAEELESRVGSASHLAASSAGWAGPSPPMSGRSTPATAAVAGRYMVSSGVSSGIGVGASPAYATVSSGSLYCSRHNHSFSASTPHLANTPVSVYHGQIRSASTLPHASAQLPMTTASSQSPQQQQQTRSDNSPPGTPRSLRLERVAQALAKAHDGNSLESPQSSPSSGSQDSLHKSPAAAAAAAASKKRSRFGTLGRIFKKDSAASAAAAAASASPQHSQQHQQQHQHHHQHHQLHQMQLIQQLQQQQQQQQQYRTLPHHHHLQHQHHPSSSSAAASAAAVVSASGSTTSLGRRPPGYASPLTAASPLPSSLMQMDATYPLEMAASYPGSPAASQQQFFGQKGEDRRRRKKEELLDVVMRECTSFAQWTGPTIVAWLELWVGMPAWYVAACRANVKSGAIMSNLSDQEIQREIGISNPLHRLKLRLAIQEMVTLTSPQTQNGQAVTQPNLNLACGQMGHEWIGNYWLPSLGLGQYRSAFMECLVDARMLPHLNKKDLRSHLKMVDAFHRASLSCGIQALHMLGFDRALLEARREECTASDTDLIVWSSDRVQSWLGRIGLKEFAANLQDAGIHGALMLLDESFDWTSLALTLKIPASAAQARQTLEREMTSLVERERRLLFDTGDSASADSGAGVKLQRSNSWRKKLRASSASRKLMMNTPPPTDSS</sequence>
<dbReference type="OrthoDB" id="2132119at2759"/>
<feature type="coiled-coil region" evidence="4">
    <location>
        <begin position="170"/>
        <end position="211"/>
    </location>
</feature>
<dbReference type="CDD" id="cd09565">
    <property type="entry name" value="SAM_liprin-alpha1_2_3_4_repeat2"/>
    <property type="match status" value="1"/>
</dbReference>
<dbReference type="GO" id="GO:0048786">
    <property type="term" value="C:presynaptic active zone"/>
    <property type="evidence" value="ECO:0007669"/>
    <property type="project" value="TreeGrafter"/>
</dbReference>